<dbReference type="Proteomes" id="UP000000845">
    <property type="component" value="Chromosome"/>
</dbReference>
<dbReference type="GO" id="GO:0008324">
    <property type="term" value="F:monoatomic cation transmembrane transporter activity"/>
    <property type="evidence" value="ECO:0007669"/>
    <property type="project" value="InterPro"/>
</dbReference>
<dbReference type="eggNOG" id="COG0569">
    <property type="taxonomic scope" value="Bacteria"/>
</dbReference>
<dbReference type="Pfam" id="PF02254">
    <property type="entry name" value="TrkA_N"/>
    <property type="match status" value="1"/>
</dbReference>
<dbReference type="PANTHER" id="PTHR43833:SF7">
    <property type="entry name" value="KTR SYSTEM POTASSIUM UPTAKE PROTEIN C"/>
    <property type="match status" value="1"/>
</dbReference>
<dbReference type="HOGENOM" id="CLU_046525_3_2_0"/>
<dbReference type="Gene3D" id="3.40.50.720">
    <property type="entry name" value="NAD(P)-binding Rossmann-like Domain"/>
    <property type="match status" value="1"/>
</dbReference>
<dbReference type="AlphaFoldDB" id="D1AKW8"/>
<feature type="domain" description="RCK C-terminal" evidence="2">
    <location>
        <begin position="137"/>
        <end position="219"/>
    </location>
</feature>
<dbReference type="Gene3D" id="3.30.70.1450">
    <property type="entry name" value="Regulator of K+ conductance, C-terminal domain"/>
    <property type="match status" value="1"/>
</dbReference>
<accession>D1AKW8</accession>
<protein>
    <submittedName>
        <fullName evidence="3">TrkA-N domain protein</fullName>
    </submittedName>
</protein>
<organism evidence="3 4">
    <name type="scientific">Sebaldella termitidis (strain ATCC 33386 / NCTC 11300)</name>
    <dbReference type="NCBI Taxonomy" id="526218"/>
    <lineage>
        <taxon>Bacteria</taxon>
        <taxon>Fusobacteriati</taxon>
        <taxon>Fusobacteriota</taxon>
        <taxon>Fusobacteriia</taxon>
        <taxon>Fusobacteriales</taxon>
        <taxon>Leptotrichiaceae</taxon>
        <taxon>Sebaldella</taxon>
    </lineage>
</organism>
<keyword evidence="4" id="KW-1185">Reference proteome</keyword>
<dbReference type="RefSeq" id="WP_012859733.1">
    <property type="nucleotide sequence ID" value="NC_013517.1"/>
</dbReference>
<dbReference type="SUPFAM" id="SSF51735">
    <property type="entry name" value="NAD(P)-binding Rossmann-fold domains"/>
    <property type="match status" value="1"/>
</dbReference>
<dbReference type="STRING" id="526218.Sterm_0249"/>
<dbReference type="EMBL" id="CP001739">
    <property type="protein sequence ID" value="ACZ07134.1"/>
    <property type="molecule type" value="Genomic_DNA"/>
</dbReference>
<dbReference type="InterPro" id="IPR050721">
    <property type="entry name" value="Trk_Ktr_HKT_K-transport"/>
</dbReference>
<evidence type="ECO:0000259" key="2">
    <source>
        <dbReference type="PROSITE" id="PS51202"/>
    </source>
</evidence>
<sequence length="219" mass="24224">MANYLVVGLGRFGRSVARTLYENNQDVLAIDDDEETVQQAIDSDLVSEAIVLDASDETAIKNVIKDNFDVAFVCIGSNMQASIMVTLLLKEAGIPKIIAKAQSRAQGKVLEKIGADEVIYPEEFMGKRTANKILRPTIVEHFKLSNKYAVVEVLAPKSFSDKTLIQLDVRKKYGINIIGIKDKNNEVNISPAPDTMIKEGDTLIVVADNKKLNELNRMK</sequence>
<name>D1AKW8_SEBTE</name>
<dbReference type="PROSITE" id="PS51202">
    <property type="entry name" value="RCK_C"/>
    <property type="match status" value="1"/>
</dbReference>
<reference evidence="3 4" key="2">
    <citation type="journal article" date="2010" name="Stand. Genomic Sci.">
        <title>Complete genome sequence of Sebaldella termitidis type strain (NCTC 11300).</title>
        <authorList>
            <person name="Harmon-Smith M."/>
            <person name="Celia L."/>
            <person name="Chertkov O."/>
            <person name="Lapidus A."/>
            <person name="Copeland A."/>
            <person name="Glavina Del Rio T."/>
            <person name="Nolan M."/>
            <person name="Lucas S."/>
            <person name="Tice H."/>
            <person name="Cheng J.F."/>
            <person name="Han C."/>
            <person name="Detter J.C."/>
            <person name="Bruce D."/>
            <person name="Goodwin L."/>
            <person name="Pitluck S."/>
            <person name="Pati A."/>
            <person name="Liolios K."/>
            <person name="Ivanova N."/>
            <person name="Mavromatis K."/>
            <person name="Mikhailova N."/>
            <person name="Chen A."/>
            <person name="Palaniappan K."/>
            <person name="Land M."/>
            <person name="Hauser L."/>
            <person name="Chang Y.J."/>
            <person name="Jeffries C.D."/>
            <person name="Brettin T."/>
            <person name="Goker M."/>
            <person name="Beck B."/>
            <person name="Bristow J."/>
            <person name="Eisen J.A."/>
            <person name="Markowitz V."/>
            <person name="Hugenholtz P."/>
            <person name="Kyrpides N.C."/>
            <person name="Klenk H.P."/>
            <person name="Chen F."/>
        </authorList>
    </citation>
    <scope>NUCLEOTIDE SEQUENCE [LARGE SCALE GENOMIC DNA]</scope>
    <source>
        <strain evidence="4">ATCC 33386 / NCTC 11300</strain>
    </source>
</reference>
<dbReference type="PANTHER" id="PTHR43833">
    <property type="entry name" value="POTASSIUM CHANNEL PROTEIN 2-RELATED-RELATED"/>
    <property type="match status" value="1"/>
</dbReference>
<dbReference type="GO" id="GO:0006813">
    <property type="term" value="P:potassium ion transport"/>
    <property type="evidence" value="ECO:0007669"/>
    <property type="project" value="InterPro"/>
</dbReference>
<feature type="domain" description="RCK N-terminal" evidence="1">
    <location>
        <begin position="1"/>
        <end position="120"/>
    </location>
</feature>
<dbReference type="PROSITE" id="PS51201">
    <property type="entry name" value="RCK_N"/>
    <property type="match status" value="1"/>
</dbReference>
<dbReference type="InterPro" id="IPR003148">
    <property type="entry name" value="RCK_N"/>
</dbReference>
<dbReference type="InterPro" id="IPR036291">
    <property type="entry name" value="NAD(P)-bd_dom_sf"/>
</dbReference>
<dbReference type="InterPro" id="IPR006037">
    <property type="entry name" value="RCK_C"/>
</dbReference>
<dbReference type="SUPFAM" id="SSF116726">
    <property type="entry name" value="TrkA C-terminal domain-like"/>
    <property type="match status" value="1"/>
</dbReference>
<reference evidence="4" key="1">
    <citation type="submission" date="2009-09" db="EMBL/GenBank/DDBJ databases">
        <title>The complete chromosome of Sebaldella termitidis ATCC 33386.</title>
        <authorList>
            <consortium name="US DOE Joint Genome Institute (JGI-PGF)"/>
            <person name="Lucas S."/>
            <person name="Copeland A."/>
            <person name="Lapidus A."/>
            <person name="Glavina del Rio T."/>
            <person name="Dalin E."/>
            <person name="Tice H."/>
            <person name="Bruce D."/>
            <person name="Goodwin L."/>
            <person name="Pitluck S."/>
            <person name="Kyrpides N."/>
            <person name="Mavromatis K."/>
            <person name="Ivanova N."/>
            <person name="Mikhailova N."/>
            <person name="Sims D."/>
            <person name="Meincke L."/>
            <person name="Brettin T."/>
            <person name="Detter J.C."/>
            <person name="Han C."/>
            <person name="Larimer F."/>
            <person name="Land M."/>
            <person name="Hauser L."/>
            <person name="Markowitz V."/>
            <person name="Cheng J.F."/>
            <person name="Hugenholtz P."/>
            <person name="Woyke T."/>
            <person name="Wu D."/>
            <person name="Eisen J.A."/>
        </authorList>
    </citation>
    <scope>NUCLEOTIDE SEQUENCE [LARGE SCALE GENOMIC DNA]</scope>
    <source>
        <strain evidence="4">ATCC 33386 / NCTC 11300</strain>
    </source>
</reference>
<dbReference type="InterPro" id="IPR036721">
    <property type="entry name" value="RCK_C_sf"/>
</dbReference>
<gene>
    <name evidence="3" type="ordered locus">Sterm_0249</name>
</gene>
<evidence type="ECO:0000259" key="1">
    <source>
        <dbReference type="PROSITE" id="PS51201"/>
    </source>
</evidence>
<dbReference type="Pfam" id="PF02080">
    <property type="entry name" value="TrkA_C"/>
    <property type="match status" value="1"/>
</dbReference>
<dbReference type="KEGG" id="str:Sterm_0249"/>
<proteinExistence type="predicted"/>
<evidence type="ECO:0000313" key="4">
    <source>
        <dbReference type="Proteomes" id="UP000000845"/>
    </source>
</evidence>
<evidence type="ECO:0000313" key="3">
    <source>
        <dbReference type="EMBL" id="ACZ07134.1"/>
    </source>
</evidence>